<accession>A0A7S1FDX7</accession>
<feature type="region of interest" description="Disordered" evidence="1">
    <location>
        <begin position="422"/>
        <end position="460"/>
    </location>
</feature>
<evidence type="ECO:0000256" key="1">
    <source>
        <dbReference type="SAM" id="MobiDB-lite"/>
    </source>
</evidence>
<evidence type="ECO:0000313" key="2">
    <source>
        <dbReference type="EMBL" id="CAD8862427.1"/>
    </source>
</evidence>
<name>A0A7S1FDX7_NOCSC</name>
<dbReference type="AlphaFoldDB" id="A0A7S1FDX7"/>
<feature type="region of interest" description="Disordered" evidence="1">
    <location>
        <begin position="1"/>
        <end position="30"/>
    </location>
</feature>
<dbReference type="EMBL" id="HBFQ01051509">
    <property type="protein sequence ID" value="CAD8862427.1"/>
    <property type="molecule type" value="Transcribed_RNA"/>
</dbReference>
<reference evidence="2" key="1">
    <citation type="submission" date="2021-01" db="EMBL/GenBank/DDBJ databases">
        <authorList>
            <person name="Corre E."/>
            <person name="Pelletier E."/>
            <person name="Niang G."/>
            <person name="Scheremetjew M."/>
            <person name="Finn R."/>
            <person name="Kale V."/>
            <person name="Holt S."/>
            <person name="Cochrane G."/>
            <person name="Meng A."/>
            <person name="Brown T."/>
            <person name="Cohen L."/>
        </authorList>
    </citation>
    <scope>NUCLEOTIDE SEQUENCE</scope>
</reference>
<protein>
    <submittedName>
        <fullName evidence="2">Uncharacterized protein</fullName>
    </submittedName>
</protein>
<feature type="region of interest" description="Disordered" evidence="1">
    <location>
        <begin position="76"/>
        <end position="145"/>
    </location>
</feature>
<organism evidence="2">
    <name type="scientific">Noctiluca scintillans</name>
    <name type="common">Sea sparkle</name>
    <name type="synonym">Red tide dinoflagellate</name>
    <dbReference type="NCBI Taxonomy" id="2966"/>
    <lineage>
        <taxon>Eukaryota</taxon>
        <taxon>Sar</taxon>
        <taxon>Alveolata</taxon>
        <taxon>Dinophyceae</taxon>
        <taxon>Noctilucales</taxon>
        <taxon>Noctilucaceae</taxon>
        <taxon>Noctiluca</taxon>
    </lineage>
</organism>
<proteinExistence type="predicted"/>
<gene>
    <name evidence="2" type="ORF">NSCI0253_LOCUS36782</name>
</gene>
<sequence>MYANGTILPAGTSGFRAQHSPHGVPNAPPTFWPPERRLPSQVPTGTFNVRRSIPVAGAVPSTMYGGDLEARARRLREQPLPPRVDTPKSTLLFMPGTASVSAPSSVTPTTPITTTGAPATHEDARPSTPRDVDTPRERNPRIESREELELRQRVSELELDNARLTAVVAEQTVATSSELLDRLEVSEAGLFQEQQQSKLLLEELDQARAEALCDAGKPITPCTLEEIRDQTLEELREELAKRDGELLVAVTARRRCADEAARTAATLRTKLAELESAVATPSVSSRASSQSRERVLKVLCAKPRASSVGQAVQERHAPPRSASWSARSRHWRAREHQDTVAAELFQRIDVQKRGVLSWRSGEMMLFLEELSRTRDQPLPKLPSAVFSSFHAQVKGAHRDSDVLNVVEASELFRKLQDLCARGHDDKKHGSTCPERSVQVPRGTGPVSQPPARSADRRPRP</sequence>
<feature type="compositionally biased region" description="Basic and acidic residues" evidence="1">
    <location>
        <begin position="120"/>
        <end position="145"/>
    </location>
</feature>
<feature type="region of interest" description="Disordered" evidence="1">
    <location>
        <begin position="309"/>
        <end position="329"/>
    </location>
</feature>
<feature type="compositionally biased region" description="Low complexity" evidence="1">
    <location>
        <begin position="95"/>
        <end position="119"/>
    </location>
</feature>